<protein>
    <submittedName>
        <fullName evidence="2">Antibiotic biosynthesis monooxygenase</fullName>
    </submittedName>
</protein>
<feature type="domain" description="ABM" evidence="1">
    <location>
        <begin position="2"/>
        <end position="74"/>
    </location>
</feature>
<gene>
    <name evidence="2" type="ORF">OM076_03045</name>
</gene>
<comment type="caution">
    <text evidence="2">The sequence shown here is derived from an EMBL/GenBank/DDBJ whole genome shotgun (WGS) entry which is preliminary data.</text>
</comment>
<evidence type="ECO:0000259" key="1">
    <source>
        <dbReference type="Pfam" id="PF03992"/>
    </source>
</evidence>
<accession>A0A9X3MQ70</accession>
<reference evidence="2" key="1">
    <citation type="submission" date="2022-10" db="EMBL/GenBank/DDBJ databases">
        <title>The WGS of Solirubrobacter ginsenosidimutans DSM 21036.</title>
        <authorList>
            <person name="Jiang Z."/>
        </authorList>
    </citation>
    <scope>NUCLEOTIDE SEQUENCE</scope>
    <source>
        <strain evidence="2">DSM 21036</strain>
    </source>
</reference>
<keyword evidence="2" id="KW-0560">Oxidoreductase</keyword>
<dbReference type="Pfam" id="PF03992">
    <property type="entry name" value="ABM"/>
    <property type="match status" value="1"/>
</dbReference>
<dbReference type="RefSeq" id="WP_270037905.1">
    <property type="nucleotide sequence ID" value="NZ_JAPDOD010000002.1"/>
</dbReference>
<dbReference type="Gene3D" id="3.30.70.100">
    <property type="match status" value="1"/>
</dbReference>
<name>A0A9X3MQ70_9ACTN</name>
<evidence type="ECO:0000313" key="3">
    <source>
        <dbReference type="Proteomes" id="UP001149140"/>
    </source>
</evidence>
<sequence>MPVGVFATWFPLPGREAEVEALLRTMRTYTMTEPGCVAYELHRLPTGFLLYEQYVDLAAIEAHHATSYYRELVAGRGPALVERREVVRAETI</sequence>
<dbReference type="GO" id="GO:0004497">
    <property type="term" value="F:monooxygenase activity"/>
    <property type="evidence" value="ECO:0007669"/>
    <property type="project" value="UniProtKB-KW"/>
</dbReference>
<dbReference type="SUPFAM" id="SSF54909">
    <property type="entry name" value="Dimeric alpha+beta barrel"/>
    <property type="match status" value="1"/>
</dbReference>
<dbReference type="InterPro" id="IPR011008">
    <property type="entry name" value="Dimeric_a/b-barrel"/>
</dbReference>
<keyword evidence="2" id="KW-0503">Monooxygenase</keyword>
<dbReference type="InterPro" id="IPR007138">
    <property type="entry name" value="ABM_dom"/>
</dbReference>
<dbReference type="Proteomes" id="UP001149140">
    <property type="component" value="Unassembled WGS sequence"/>
</dbReference>
<proteinExistence type="predicted"/>
<organism evidence="2 3">
    <name type="scientific">Solirubrobacter ginsenosidimutans</name>
    <dbReference type="NCBI Taxonomy" id="490573"/>
    <lineage>
        <taxon>Bacteria</taxon>
        <taxon>Bacillati</taxon>
        <taxon>Actinomycetota</taxon>
        <taxon>Thermoleophilia</taxon>
        <taxon>Solirubrobacterales</taxon>
        <taxon>Solirubrobacteraceae</taxon>
        <taxon>Solirubrobacter</taxon>
    </lineage>
</organism>
<keyword evidence="3" id="KW-1185">Reference proteome</keyword>
<dbReference type="AlphaFoldDB" id="A0A9X3MQ70"/>
<dbReference type="EMBL" id="JAPDOD010000002">
    <property type="protein sequence ID" value="MDA0159230.1"/>
    <property type="molecule type" value="Genomic_DNA"/>
</dbReference>
<evidence type="ECO:0000313" key="2">
    <source>
        <dbReference type="EMBL" id="MDA0159230.1"/>
    </source>
</evidence>